<keyword evidence="2" id="KW-1185">Reference proteome</keyword>
<reference evidence="1 2" key="1">
    <citation type="submission" date="2017-09" db="EMBL/GenBank/DDBJ databases">
        <title>Genome analysis of the Dairy Lactobacillus paracasei phage T25.</title>
        <authorList>
            <person name="Sunthornthummas S."/>
        </authorList>
    </citation>
    <scope>NUCLEOTIDE SEQUENCE [LARGE SCALE GENOMIC DNA]</scope>
</reference>
<dbReference type="InterPro" id="IPR010982">
    <property type="entry name" value="Lambda_DNA-bd_dom_sf"/>
</dbReference>
<dbReference type="SUPFAM" id="SSF47413">
    <property type="entry name" value="lambda repressor-like DNA-binding domains"/>
    <property type="match status" value="1"/>
</dbReference>
<evidence type="ECO:0000313" key="2">
    <source>
        <dbReference type="Proteomes" id="UP000248579"/>
    </source>
</evidence>
<dbReference type="KEGG" id="vg:55632471"/>
<accession>A0A2Z6BEJ4</accession>
<name>A0A2Z6BEJ4_9CAUD</name>
<dbReference type="Gene3D" id="1.10.260.40">
    <property type="entry name" value="lambda repressor-like DNA-binding domains"/>
    <property type="match status" value="1"/>
</dbReference>
<dbReference type="GO" id="GO:0003677">
    <property type="term" value="F:DNA binding"/>
    <property type="evidence" value="ECO:0007669"/>
    <property type="project" value="InterPro"/>
</dbReference>
<dbReference type="RefSeq" id="YP_009829535.1">
    <property type="nucleotide sequence ID" value="NC_048625.1"/>
</dbReference>
<organism evidence="1 2">
    <name type="scientific">Lactobacillus phage T25</name>
    <dbReference type="NCBI Taxonomy" id="2036055"/>
    <lineage>
        <taxon>Viruses</taxon>
        <taxon>Duplodnaviria</taxon>
        <taxon>Heunggongvirae</taxon>
        <taxon>Uroviricota</taxon>
        <taxon>Caudoviricetes</taxon>
        <taxon>Sukhumvitvirus</taxon>
        <taxon>Sukhumvitvirus T25</taxon>
    </lineage>
</organism>
<sequence length="79" mass="9272">MLAGATKQDLRVEFLKPKDKLRGERNRRRWTTSYVGAMVGLSRRQYELKEKGVYPFNDYEMLIIARAMEIPVGALFFED</sequence>
<dbReference type="GeneID" id="55632471"/>
<proteinExistence type="predicted"/>
<dbReference type="EMBL" id="AP018361">
    <property type="protein sequence ID" value="BBD20144.1"/>
    <property type="molecule type" value="Genomic_DNA"/>
</dbReference>
<dbReference type="Proteomes" id="UP000248579">
    <property type="component" value="Segment"/>
</dbReference>
<evidence type="ECO:0000313" key="1">
    <source>
        <dbReference type="EMBL" id="BBD20144.1"/>
    </source>
</evidence>
<protein>
    <submittedName>
        <fullName evidence="1">Uncharacterized protein</fullName>
    </submittedName>
</protein>